<dbReference type="PROSITE" id="PS50893">
    <property type="entry name" value="ABC_TRANSPORTER_2"/>
    <property type="match status" value="1"/>
</dbReference>
<protein>
    <submittedName>
        <fullName evidence="5">Putative ABC transport system ATP-binding protein</fullName>
    </submittedName>
</protein>
<dbReference type="GO" id="GO:0016887">
    <property type="term" value="F:ATP hydrolysis activity"/>
    <property type="evidence" value="ECO:0007669"/>
    <property type="project" value="InterPro"/>
</dbReference>
<dbReference type="PANTHER" id="PTHR43423:SF1">
    <property type="entry name" value="ABC TRANSPORTER I FAMILY MEMBER 17"/>
    <property type="match status" value="1"/>
</dbReference>
<dbReference type="STRING" id="531814.SAMN04487944_109103"/>
<dbReference type="InterPro" id="IPR003593">
    <property type="entry name" value="AAA+_ATPase"/>
</dbReference>
<keyword evidence="6" id="KW-1185">Reference proteome</keyword>
<dbReference type="InterPro" id="IPR017871">
    <property type="entry name" value="ABC_transporter-like_CS"/>
</dbReference>
<dbReference type="Proteomes" id="UP000199687">
    <property type="component" value="Unassembled WGS sequence"/>
</dbReference>
<dbReference type="SMART" id="SM00382">
    <property type="entry name" value="AAA"/>
    <property type="match status" value="1"/>
</dbReference>
<evidence type="ECO:0000256" key="1">
    <source>
        <dbReference type="ARBA" id="ARBA00022448"/>
    </source>
</evidence>
<dbReference type="OrthoDB" id="9785080at2"/>
<keyword evidence="3 5" id="KW-0067">ATP-binding</keyword>
<dbReference type="RefSeq" id="WP_089740779.1">
    <property type="nucleotide sequence ID" value="NZ_FOGL01000009.1"/>
</dbReference>
<dbReference type="InterPro" id="IPR027417">
    <property type="entry name" value="P-loop_NTPase"/>
</dbReference>
<dbReference type="Gene3D" id="3.40.50.300">
    <property type="entry name" value="P-loop containing nucleotide triphosphate hydrolases"/>
    <property type="match status" value="1"/>
</dbReference>
<keyword evidence="2" id="KW-0547">Nucleotide-binding</keyword>
<evidence type="ECO:0000313" key="6">
    <source>
        <dbReference type="Proteomes" id="UP000199687"/>
    </source>
</evidence>
<dbReference type="EMBL" id="FOGL01000009">
    <property type="protein sequence ID" value="SER74889.1"/>
    <property type="molecule type" value="Genomic_DNA"/>
</dbReference>
<dbReference type="PANTHER" id="PTHR43423">
    <property type="entry name" value="ABC TRANSPORTER I FAMILY MEMBER 17"/>
    <property type="match status" value="1"/>
</dbReference>
<evidence type="ECO:0000256" key="3">
    <source>
        <dbReference type="ARBA" id="ARBA00022840"/>
    </source>
</evidence>
<feature type="domain" description="ABC transporter" evidence="4">
    <location>
        <begin position="2"/>
        <end position="210"/>
    </location>
</feature>
<dbReference type="PROSITE" id="PS00211">
    <property type="entry name" value="ABC_TRANSPORTER_1"/>
    <property type="match status" value="1"/>
</dbReference>
<dbReference type="SUPFAM" id="SSF52540">
    <property type="entry name" value="P-loop containing nucleoside triphosphate hydrolases"/>
    <property type="match status" value="1"/>
</dbReference>
<dbReference type="Pfam" id="PF00005">
    <property type="entry name" value="ABC_tran"/>
    <property type="match status" value="1"/>
</dbReference>
<evidence type="ECO:0000259" key="4">
    <source>
        <dbReference type="PROSITE" id="PS50893"/>
    </source>
</evidence>
<dbReference type="GO" id="GO:0005524">
    <property type="term" value="F:ATP binding"/>
    <property type="evidence" value="ECO:0007669"/>
    <property type="project" value="UniProtKB-KW"/>
</dbReference>
<organism evidence="5 6">
    <name type="scientific">Gracilibacillus ureilyticus</name>
    <dbReference type="NCBI Taxonomy" id="531814"/>
    <lineage>
        <taxon>Bacteria</taxon>
        <taxon>Bacillati</taxon>
        <taxon>Bacillota</taxon>
        <taxon>Bacilli</taxon>
        <taxon>Bacillales</taxon>
        <taxon>Bacillaceae</taxon>
        <taxon>Gracilibacillus</taxon>
    </lineage>
</organism>
<dbReference type="InterPro" id="IPR003439">
    <property type="entry name" value="ABC_transporter-like_ATP-bd"/>
</dbReference>
<reference evidence="5 6" key="1">
    <citation type="submission" date="2016-10" db="EMBL/GenBank/DDBJ databases">
        <authorList>
            <person name="de Groot N.N."/>
        </authorList>
    </citation>
    <scope>NUCLEOTIDE SEQUENCE [LARGE SCALE GENOMIC DNA]</scope>
    <source>
        <strain evidence="5 6">CGMCC 1.7727</strain>
    </source>
</reference>
<evidence type="ECO:0000313" key="5">
    <source>
        <dbReference type="EMBL" id="SER74889.1"/>
    </source>
</evidence>
<sequence>MFQLRHVQFKDILHIENFSIPGQRVCCLFGESGSGKSTLLKMLNGMLTQDSGEVLYKNQEISSYDPVDLRKEVVMLGQDAVMFEGTVRDNLLIGRKFSGKEETSDQKLGELLNALRLGKQLEDEADKLSGGEKQRVAFGRVLLMDAEVYLLDEPTSALDVETETLVMDLFTNQLRERDKTAVFVTHSKEVAEKYADEIFYMNDILVSEGT</sequence>
<keyword evidence="1" id="KW-0813">Transport</keyword>
<accession>A0A1H9RSJ5</accession>
<proteinExistence type="predicted"/>
<gene>
    <name evidence="5" type="ORF">SAMN04487944_109103</name>
</gene>
<dbReference type="AlphaFoldDB" id="A0A1H9RSJ5"/>
<evidence type="ECO:0000256" key="2">
    <source>
        <dbReference type="ARBA" id="ARBA00022741"/>
    </source>
</evidence>
<dbReference type="CDD" id="cd03228">
    <property type="entry name" value="ABCC_MRP_Like"/>
    <property type="match status" value="1"/>
</dbReference>
<name>A0A1H9RSJ5_9BACI</name>